<name>A0A317ECC4_9PROT</name>
<reference evidence="3" key="1">
    <citation type="submission" date="2018-05" db="EMBL/GenBank/DDBJ databases">
        <title>Zavarzinia sp. HR-AS.</title>
        <authorList>
            <person name="Lee Y."/>
            <person name="Jeon C.O."/>
        </authorList>
    </citation>
    <scope>NUCLEOTIDE SEQUENCE [LARGE SCALE GENOMIC DNA]</scope>
    <source>
        <strain evidence="3">DSM 1231</strain>
    </source>
</reference>
<keyword evidence="1" id="KW-1133">Transmembrane helix</keyword>
<keyword evidence="3" id="KW-1185">Reference proteome</keyword>
<dbReference type="EMBL" id="QGLF01000001">
    <property type="protein sequence ID" value="PWR23906.1"/>
    <property type="molecule type" value="Genomic_DNA"/>
</dbReference>
<organism evidence="2 3">
    <name type="scientific">Zavarzinia compransoris</name>
    <dbReference type="NCBI Taxonomy" id="1264899"/>
    <lineage>
        <taxon>Bacteria</taxon>
        <taxon>Pseudomonadati</taxon>
        <taxon>Pseudomonadota</taxon>
        <taxon>Alphaproteobacteria</taxon>
        <taxon>Rhodospirillales</taxon>
        <taxon>Zavarziniaceae</taxon>
        <taxon>Zavarzinia</taxon>
    </lineage>
</organism>
<accession>A0A317ECC4</accession>
<feature type="transmembrane region" description="Helical" evidence="1">
    <location>
        <begin position="101"/>
        <end position="118"/>
    </location>
</feature>
<proteinExistence type="predicted"/>
<dbReference type="OrthoDB" id="7570420at2"/>
<feature type="transmembrane region" description="Helical" evidence="1">
    <location>
        <begin position="12"/>
        <end position="32"/>
    </location>
</feature>
<evidence type="ECO:0000313" key="2">
    <source>
        <dbReference type="EMBL" id="PWR23906.1"/>
    </source>
</evidence>
<gene>
    <name evidence="2" type="ORF">DKG75_04975</name>
</gene>
<dbReference type="RefSeq" id="WP_109919937.1">
    <property type="nucleotide sequence ID" value="NZ_QGLF01000001.1"/>
</dbReference>
<comment type="caution">
    <text evidence="2">The sequence shown here is derived from an EMBL/GenBank/DDBJ whole genome shotgun (WGS) entry which is preliminary data.</text>
</comment>
<feature type="transmembrane region" description="Helical" evidence="1">
    <location>
        <begin position="44"/>
        <end position="65"/>
    </location>
</feature>
<evidence type="ECO:0000313" key="3">
    <source>
        <dbReference type="Proteomes" id="UP000246077"/>
    </source>
</evidence>
<dbReference type="Proteomes" id="UP000246077">
    <property type="component" value="Unassembled WGS sequence"/>
</dbReference>
<keyword evidence="1" id="KW-0812">Transmembrane</keyword>
<feature type="transmembrane region" description="Helical" evidence="1">
    <location>
        <begin position="72"/>
        <end position="95"/>
    </location>
</feature>
<dbReference type="AlphaFoldDB" id="A0A317ECC4"/>
<evidence type="ECO:0000256" key="1">
    <source>
        <dbReference type="SAM" id="Phobius"/>
    </source>
</evidence>
<evidence type="ECO:0008006" key="4">
    <source>
        <dbReference type="Google" id="ProtNLM"/>
    </source>
</evidence>
<sequence>MSLSALLRSARSLLLIDAATCLAMGAILLAAGDAVAGLTALDPALLFWAGVLLLPIGAYMALAALGPRVAPFHLGVIVAGNFLWVLASVAVLAVGAANGPGIAFVGVQAVAVAVLGGLELRALAGGGGPAAAVAKQ</sequence>
<keyword evidence="1" id="KW-0472">Membrane</keyword>
<protein>
    <recommendedName>
        <fullName evidence="4">Integral membrane protein</fullName>
    </recommendedName>
</protein>